<dbReference type="InterPro" id="IPR010982">
    <property type="entry name" value="Lambda_DNA-bd_dom_sf"/>
</dbReference>
<name>A0A850RHV3_9GAMM</name>
<dbReference type="AlphaFoldDB" id="A0A850RHV3"/>
<gene>
    <name evidence="2" type="ORF">HW932_21140</name>
</gene>
<evidence type="ECO:0000259" key="1">
    <source>
        <dbReference type="SMART" id="SM00530"/>
    </source>
</evidence>
<keyword evidence="3" id="KW-1185">Reference proteome</keyword>
<evidence type="ECO:0000313" key="2">
    <source>
        <dbReference type="EMBL" id="NVZ11756.1"/>
    </source>
</evidence>
<dbReference type="SMART" id="SM00530">
    <property type="entry name" value="HTH_XRE"/>
    <property type="match status" value="1"/>
</dbReference>
<dbReference type="GO" id="GO:0003677">
    <property type="term" value="F:DNA binding"/>
    <property type="evidence" value="ECO:0007669"/>
    <property type="project" value="InterPro"/>
</dbReference>
<reference evidence="2 3" key="1">
    <citation type="submission" date="2020-06" db="EMBL/GenBank/DDBJ databases">
        <title>Whole-genome sequence of Allochromatium humboldtianum DSM 21881, type strain.</title>
        <authorList>
            <person name="Kyndt J.A."/>
            <person name="Meyer T.E."/>
        </authorList>
    </citation>
    <scope>NUCLEOTIDE SEQUENCE [LARGE SCALE GENOMIC DNA]</scope>
    <source>
        <strain evidence="2 3">DSM 21881</strain>
    </source>
</reference>
<evidence type="ECO:0000313" key="3">
    <source>
        <dbReference type="Proteomes" id="UP000592294"/>
    </source>
</evidence>
<accession>A0A850RHV3</accession>
<dbReference type="RefSeq" id="WP_176978433.1">
    <property type="nucleotide sequence ID" value="NZ_JABZEO010000039.1"/>
</dbReference>
<dbReference type="EMBL" id="JABZEO010000039">
    <property type="protein sequence ID" value="NVZ11756.1"/>
    <property type="molecule type" value="Genomic_DNA"/>
</dbReference>
<organism evidence="2 3">
    <name type="scientific">Allochromatium humboldtianum</name>
    <dbReference type="NCBI Taxonomy" id="504901"/>
    <lineage>
        <taxon>Bacteria</taxon>
        <taxon>Pseudomonadati</taxon>
        <taxon>Pseudomonadota</taxon>
        <taxon>Gammaproteobacteria</taxon>
        <taxon>Chromatiales</taxon>
        <taxon>Chromatiaceae</taxon>
        <taxon>Allochromatium</taxon>
    </lineage>
</organism>
<feature type="domain" description="HTH cro/C1-type" evidence="1">
    <location>
        <begin position="18"/>
        <end position="76"/>
    </location>
</feature>
<proteinExistence type="predicted"/>
<protein>
    <submittedName>
        <fullName evidence="2">Helix-turn-helix transcriptional regulator</fullName>
    </submittedName>
</protein>
<dbReference type="CDD" id="cd00093">
    <property type="entry name" value="HTH_XRE"/>
    <property type="match status" value="1"/>
</dbReference>
<comment type="caution">
    <text evidence="2">The sequence shown here is derived from an EMBL/GenBank/DDBJ whole genome shotgun (WGS) entry which is preliminary data.</text>
</comment>
<sequence>MTKARKKLEFPGAALISALHTRAEELGVDRHQMAAALGITYPYLRALSSGGRPISGLSEEKLRNMADFLGCTFGQVLMKAGILRPEDFVDTREVSIDVQLEGVVALMRKHQDWSNVAPTEEEWASLSRPTRLGVAMLWERELGRELLQKVPLVIVERASEKMSKSPKTTIKQAG</sequence>
<dbReference type="Proteomes" id="UP000592294">
    <property type="component" value="Unassembled WGS sequence"/>
</dbReference>
<dbReference type="SUPFAM" id="SSF47413">
    <property type="entry name" value="lambda repressor-like DNA-binding domains"/>
    <property type="match status" value="1"/>
</dbReference>
<dbReference type="InterPro" id="IPR001387">
    <property type="entry name" value="Cro/C1-type_HTH"/>
</dbReference>